<organism evidence="4 5">
    <name type="scientific">Tetracentron sinense</name>
    <name type="common">Spur-leaf</name>
    <dbReference type="NCBI Taxonomy" id="13715"/>
    <lineage>
        <taxon>Eukaryota</taxon>
        <taxon>Viridiplantae</taxon>
        <taxon>Streptophyta</taxon>
        <taxon>Embryophyta</taxon>
        <taxon>Tracheophyta</taxon>
        <taxon>Spermatophyta</taxon>
        <taxon>Magnoliopsida</taxon>
        <taxon>Trochodendrales</taxon>
        <taxon>Trochodendraceae</taxon>
        <taxon>Tetracentron</taxon>
    </lineage>
</organism>
<feature type="repeat" description="ANK" evidence="1">
    <location>
        <begin position="274"/>
        <end position="306"/>
    </location>
</feature>
<evidence type="ECO:0000256" key="1">
    <source>
        <dbReference type="PROSITE-ProRule" id="PRU00023"/>
    </source>
</evidence>
<dbReference type="Pfam" id="PF12796">
    <property type="entry name" value="Ank_2"/>
    <property type="match status" value="1"/>
</dbReference>
<dbReference type="InterPro" id="IPR026961">
    <property type="entry name" value="PGG_dom"/>
</dbReference>
<keyword evidence="2" id="KW-0472">Membrane</keyword>
<evidence type="ECO:0000313" key="4">
    <source>
        <dbReference type="EMBL" id="KAF8388731.1"/>
    </source>
</evidence>
<evidence type="ECO:0000313" key="5">
    <source>
        <dbReference type="Proteomes" id="UP000655225"/>
    </source>
</evidence>
<feature type="transmembrane region" description="Helical" evidence="2">
    <location>
        <begin position="776"/>
        <end position="795"/>
    </location>
</feature>
<dbReference type="OrthoDB" id="1925304at2759"/>
<keyword evidence="5" id="KW-1185">Reference proteome</keyword>
<accession>A0A834YN51</accession>
<comment type="caution">
    <text evidence="4">The sequence shown here is derived from an EMBL/GenBank/DDBJ whole genome shotgun (WGS) entry which is preliminary data.</text>
</comment>
<protein>
    <recommendedName>
        <fullName evidence="3">PGG domain-containing protein</fullName>
    </recommendedName>
</protein>
<feature type="domain" description="PGG" evidence="3">
    <location>
        <begin position="655"/>
        <end position="768"/>
    </location>
</feature>
<reference evidence="4 5" key="1">
    <citation type="submission" date="2020-04" db="EMBL/GenBank/DDBJ databases">
        <title>Plant Genome Project.</title>
        <authorList>
            <person name="Zhang R.-G."/>
        </authorList>
    </citation>
    <scope>NUCLEOTIDE SEQUENCE [LARGE SCALE GENOMIC DNA]</scope>
    <source>
        <strain evidence="4">YNK0</strain>
        <tissue evidence="4">Leaf</tissue>
    </source>
</reference>
<dbReference type="InterPro" id="IPR002110">
    <property type="entry name" value="Ankyrin_rpt"/>
</dbReference>
<dbReference type="PANTHER" id="PTHR24177:SF365">
    <property type="entry name" value="ANKYRIN REPEAT-CONTAINING PROTEIN NPR4-LIKE ISOFORM X1"/>
    <property type="match status" value="1"/>
</dbReference>
<proteinExistence type="predicted"/>
<dbReference type="GO" id="GO:0016020">
    <property type="term" value="C:membrane"/>
    <property type="evidence" value="ECO:0007669"/>
    <property type="project" value="TreeGrafter"/>
</dbReference>
<dbReference type="InterPro" id="IPR036770">
    <property type="entry name" value="Ankyrin_rpt-contain_sf"/>
</dbReference>
<evidence type="ECO:0000256" key="2">
    <source>
        <dbReference type="SAM" id="Phobius"/>
    </source>
</evidence>
<keyword evidence="2" id="KW-0812">Transmembrane</keyword>
<dbReference type="Pfam" id="PF13962">
    <property type="entry name" value="PGG"/>
    <property type="match status" value="1"/>
</dbReference>
<dbReference type="Gene3D" id="1.25.40.20">
    <property type="entry name" value="Ankyrin repeat-containing domain"/>
    <property type="match status" value="1"/>
</dbReference>
<keyword evidence="2" id="KW-1133">Transmembrane helix</keyword>
<feature type="transmembrane region" description="Helical" evidence="2">
    <location>
        <begin position="744"/>
        <end position="770"/>
    </location>
</feature>
<gene>
    <name evidence="4" type="ORF">HHK36_025411</name>
</gene>
<feature type="transmembrane region" description="Helical" evidence="2">
    <location>
        <begin position="704"/>
        <end position="724"/>
    </location>
</feature>
<dbReference type="Proteomes" id="UP000655225">
    <property type="component" value="Unassembled WGS sequence"/>
</dbReference>
<dbReference type="AlphaFoldDB" id="A0A834YN51"/>
<dbReference type="PROSITE" id="PS50088">
    <property type="entry name" value="ANK_REPEAT"/>
    <property type="match status" value="1"/>
</dbReference>
<dbReference type="PANTHER" id="PTHR24177">
    <property type="entry name" value="CASKIN"/>
    <property type="match status" value="1"/>
</dbReference>
<sequence length="822" mass="91045">MEPPFGRGQGSQQQRSVTVVNLLTMIMSLSVARGIKGDFSSLGRKSFTILSSSYQLSEELENKHTNAVSHWPEGGDPFFVGMTDRRGGSRSSFAGLHGVRERAGCTMPDALKGAGSASHTLMATTSTPFDCSPFLDENHDDGPNTSSQEPLIDRHSLESVSYFSGMPAMPLPPSISATTTMSSNAVDANTIPGEFPVRDLNYYLPLYKASLKGDWKRARSFLALDPDALTARISFTWMTALQVAASAGQSGFVEELVEFMPAEALPSLAFQDVGGYTALHLAAMSGITKAAKALVAKNRNLPQIQNNAGRTPLHEVAAYPHFERKEMLWYLCEVIKDEDPSPFTGPLGAQLLCNIVAGGFYDIALYLVQRYPHLATARDDSGITALYLMAQTPFAFLSGSRLGFWQRCIYSCCCSCGTVQLFKPRHKVGDMENPSESSGDLAAVSVWFKSRIYPIQVSQWLNRLFWKVIEQLVPGIKHIRDTKVTHIYSLELVKCIRTQILCMNNSMIWEFFTKTTILGTAVIYGNVELVMECFESFPDIFWASINGRNTFQKAVEHRREKIFNLVYGMNARKIILLHGTVLGENTLLHLVAKLAPSPQLTSVSGAALQMQRELQWFNEVEKLVPPFYKVRQNGDGKTARAIFTEEHEKLVEKGEKWMKDTAQSCMVVSTLIATVVFAAAFTVPGGNSSDRGIPIFLRSNSFKVFVVADVLALLSSVTSVLMFLSILTSRYAEEDFLKSLPNKLIIGLATLFFSIATMMIAFTATLSIILSHQWEWVSIPISVFACLPVTLFAMLQFPLFVEIIWSTHGPGIFKPDKKFKLD</sequence>
<dbReference type="SUPFAM" id="SSF48403">
    <property type="entry name" value="Ankyrin repeat"/>
    <property type="match status" value="1"/>
</dbReference>
<evidence type="ECO:0000259" key="3">
    <source>
        <dbReference type="Pfam" id="PF13962"/>
    </source>
</evidence>
<name>A0A834YN51_TETSI</name>
<dbReference type="SMART" id="SM00248">
    <property type="entry name" value="ANK"/>
    <property type="match status" value="4"/>
</dbReference>
<dbReference type="EMBL" id="JABCRI010000019">
    <property type="protein sequence ID" value="KAF8388731.1"/>
    <property type="molecule type" value="Genomic_DNA"/>
</dbReference>
<keyword evidence="1" id="KW-0040">ANK repeat</keyword>
<feature type="transmembrane region" description="Helical" evidence="2">
    <location>
        <begin position="665"/>
        <end position="684"/>
    </location>
</feature>
<dbReference type="OMA" id="ICPKDHS"/>